<dbReference type="Gene3D" id="6.10.30.10">
    <property type="match status" value="1"/>
</dbReference>
<dbReference type="InterPro" id="IPR022002">
    <property type="entry name" value="ChsH2_Znr"/>
</dbReference>
<evidence type="ECO:0000259" key="1">
    <source>
        <dbReference type="Pfam" id="PF01796"/>
    </source>
</evidence>
<dbReference type="SUPFAM" id="SSF50249">
    <property type="entry name" value="Nucleic acid-binding proteins"/>
    <property type="match status" value="1"/>
</dbReference>
<dbReference type="InterPro" id="IPR002878">
    <property type="entry name" value="ChsH2_C"/>
</dbReference>
<dbReference type="InterPro" id="IPR052513">
    <property type="entry name" value="Thioester_dehydratase-like"/>
</dbReference>
<reference evidence="3" key="1">
    <citation type="submission" date="2020-05" db="EMBL/GenBank/DDBJ databases">
        <authorList>
            <person name="Chiriac C."/>
            <person name="Salcher M."/>
            <person name="Ghai R."/>
            <person name="Kavagutti S V."/>
        </authorList>
    </citation>
    <scope>NUCLEOTIDE SEQUENCE</scope>
</reference>
<proteinExistence type="predicted"/>
<evidence type="ECO:0000259" key="2">
    <source>
        <dbReference type="Pfam" id="PF12172"/>
    </source>
</evidence>
<protein>
    <submittedName>
        <fullName evidence="3">Unannotated protein</fullName>
    </submittedName>
</protein>
<evidence type="ECO:0000313" key="3">
    <source>
        <dbReference type="EMBL" id="CAB4724749.1"/>
    </source>
</evidence>
<feature type="domain" description="ChsH2 C-terminal OB-fold" evidence="1">
    <location>
        <begin position="55"/>
        <end position="119"/>
    </location>
</feature>
<dbReference type="EMBL" id="CAEZYQ010000001">
    <property type="protein sequence ID" value="CAB4724749.1"/>
    <property type="molecule type" value="Genomic_DNA"/>
</dbReference>
<dbReference type="InterPro" id="IPR012340">
    <property type="entry name" value="NA-bd_OB-fold"/>
</dbReference>
<sequence>MSGVLRPQHNRDTAYFWEGTAAGELRLQKCNACGALRHPPGPACPECGALDRGHVRASGEGEIFSWVVHRHPQVPGRQTPFVIALVTLSEGPRVLGELLGVDPDTTDDLIGARVRIDFQRVDDELTLPVWRLA</sequence>
<dbReference type="AlphaFoldDB" id="A0A6J6RQN3"/>
<gene>
    <name evidence="3" type="ORF">UFOPK2761_00065</name>
</gene>
<organism evidence="3">
    <name type="scientific">freshwater metagenome</name>
    <dbReference type="NCBI Taxonomy" id="449393"/>
    <lineage>
        <taxon>unclassified sequences</taxon>
        <taxon>metagenomes</taxon>
        <taxon>ecological metagenomes</taxon>
    </lineage>
</organism>
<accession>A0A6J6RQN3</accession>
<dbReference type="Pfam" id="PF01796">
    <property type="entry name" value="OB_ChsH2_C"/>
    <property type="match status" value="1"/>
</dbReference>
<dbReference type="Pfam" id="PF12172">
    <property type="entry name" value="zf-ChsH2"/>
    <property type="match status" value="1"/>
</dbReference>
<dbReference type="PANTHER" id="PTHR34075">
    <property type="entry name" value="BLR3430 PROTEIN"/>
    <property type="match status" value="1"/>
</dbReference>
<dbReference type="PANTHER" id="PTHR34075:SF5">
    <property type="entry name" value="BLR3430 PROTEIN"/>
    <property type="match status" value="1"/>
</dbReference>
<feature type="domain" description="ChsH2 rubredoxin-like zinc ribbon" evidence="2">
    <location>
        <begin position="17"/>
        <end position="49"/>
    </location>
</feature>
<name>A0A6J6RQN3_9ZZZZ</name>